<evidence type="ECO:0000313" key="2">
    <source>
        <dbReference type="Proteomes" id="UP000007305"/>
    </source>
</evidence>
<name>A0A804LP96_MAIZE</name>
<reference evidence="2" key="1">
    <citation type="submission" date="2015-12" db="EMBL/GenBank/DDBJ databases">
        <title>Update maize B73 reference genome by single molecule sequencing technologies.</title>
        <authorList>
            <consortium name="Maize Genome Sequencing Project"/>
            <person name="Ware D."/>
        </authorList>
    </citation>
    <scope>NUCLEOTIDE SEQUENCE [LARGE SCALE GENOMIC DNA]</scope>
    <source>
        <strain evidence="2">cv. B73</strain>
    </source>
</reference>
<sequence>MHPPVGPSWPGTVHRLLSAARCVAGEWRSDSDAAAAASFPSELCRDHGFHGFLGKTIEKRKLVIDVKYFFFYVHSEPRDIYGETSCLATGDFMLSLDFATNTFYQKNGGNNKGCWKMKYIIIANKLAFPEALGFGPSQVAKCMEESCRGTDDQLLDSPSSVLLHLYARYR</sequence>
<dbReference type="Gramene" id="Zm00001eb025710_T003">
    <property type="protein sequence ID" value="Zm00001eb025710_P003"/>
    <property type="gene ID" value="Zm00001eb025710"/>
</dbReference>
<reference evidence="1" key="3">
    <citation type="submission" date="2021-05" db="UniProtKB">
        <authorList>
            <consortium name="EnsemblPlants"/>
        </authorList>
    </citation>
    <scope>IDENTIFICATION</scope>
    <source>
        <strain evidence="1">cv. B73</strain>
    </source>
</reference>
<evidence type="ECO:0000313" key="1">
    <source>
        <dbReference type="EnsemblPlants" id="Zm00001eb025710_P003"/>
    </source>
</evidence>
<gene>
    <name evidence="1" type="primary">LOC103637768</name>
</gene>
<accession>A0A804LP96</accession>
<dbReference type="Proteomes" id="UP000007305">
    <property type="component" value="Chromosome 1"/>
</dbReference>
<proteinExistence type="predicted"/>
<dbReference type="AlphaFoldDB" id="A0A804LP96"/>
<organism evidence="1 2">
    <name type="scientific">Zea mays</name>
    <name type="common">Maize</name>
    <dbReference type="NCBI Taxonomy" id="4577"/>
    <lineage>
        <taxon>Eukaryota</taxon>
        <taxon>Viridiplantae</taxon>
        <taxon>Streptophyta</taxon>
        <taxon>Embryophyta</taxon>
        <taxon>Tracheophyta</taxon>
        <taxon>Spermatophyta</taxon>
        <taxon>Magnoliopsida</taxon>
        <taxon>Liliopsida</taxon>
        <taxon>Poales</taxon>
        <taxon>Poaceae</taxon>
        <taxon>PACMAD clade</taxon>
        <taxon>Panicoideae</taxon>
        <taxon>Andropogonodae</taxon>
        <taxon>Andropogoneae</taxon>
        <taxon>Tripsacinae</taxon>
        <taxon>Zea</taxon>
    </lineage>
</organism>
<keyword evidence="2" id="KW-1185">Reference proteome</keyword>
<protein>
    <submittedName>
        <fullName evidence="1">Uncharacterized protein</fullName>
    </submittedName>
</protein>
<dbReference type="EnsemblPlants" id="Zm00001eb025710_T003">
    <property type="protein sequence ID" value="Zm00001eb025710_P003"/>
    <property type="gene ID" value="Zm00001eb025710"/>
</dbReference>
<reference evidence="1" key="2">
    <citation type="submission" date="2019-07" db="EMBL/GenBank/DDBJ databases">
        <authorList>
            <person name="Seetharam A."/>
            <person name="Woodhouse M."/>
            <person name="Cannon E."/>
        </authorList>
    </citation>
    <scope>NUCLEOTIDE SEQUENCE [LARGE SCALE GENOMIC DNA]</scope>
    <source>
        <strain evidence="1">cv. B73</strain>
    </source>
</reference>